<gene>
    <name evidence="2" type="ORF">ENR64_19045</name>
</gene>
<dbReference type="GO" id="GO:0043565">
    <property type="term" value="F:sequence-specific DNA binding"/>
    <property type="evidence" value="ECO:0007669"/>
    <property type="project" value="TreeGrafter"/>
</dbReference>
<dbReference type="PANTHER" id="PTHR36966">
    <property type="entry name" value="REP-ASSOCIATED TYROSINE TRANSPOSASE"/>
    <property type="match status" value="1"/>
</dbReference>
<protein>
    <submittedName>
        <fullName evidence="2">Transposase</fullName>
    </submittedName>
</protein>
<organism evidence="2">
    <name type="scientific">Oscillatoriales cyanobacterium SpSt-418</name>
    <dbReference type="NCBI Taxonomy" id="2282169"/>
    <lineage>
        <taxon>Bacteria</taxon>
        <taxon>Bacillati</taxon>
        <taxon>Cyanobacteriota</taxon>
        <taxon>Cyanophyceae</taxon>
        <taxon>Oscillatoriophycideae</taxon>
        <taxon>Oscillatoriales</taxon>
    </lineage>
</organism>
<evidence type="ECO:0000313" key="2">
    <source>
        <dbReference type="EMBL" id="HFM99807.1"/>
    </source>
</evidence>
<proteinExistence type="predicted"/>
<dbReference type="PANTHER" id="PTHR36966:SF1">
    <property type="entry name" value="REP-ASSOCIATED TYROSINE TRANSPOSASE"/>
    <property type="match status" value="1"/>
</dbReference>
<dbReference type="GO" id="GO:0004803">
    <property type="term" value="F:transposase activity"/>
    <property type="evidence" value="ECO:0007669"/>
    <property type="project" value="InterPro"/>
</dbReference>
<name>A0A7C3KH56_9CYAN</name>
<accession>A0A7C3KH56</accession>
<evidence type="ECO:0000259" key="1">
    <source>
        <dbReference type="SMART" id="SM01321"/>
    </source>
</evidence>
<dbReference type="InterPro" id="IPR036515">
    <property type="entry name" value="Transposase_17_sf"/>
</dbReference>
<dbReference type="InterPro" id="IPR002686">
    <property type="entry name" value="Transposase_17"/>
</dbReference>
<dbReference type="EMBL" id="DSRU01000275">
    <property type="protein sequence ID" value="HFM99807.1"/>
    <property type="molecule type" value="Genomic_DNA"/>
</dbReference>
<dbReference type="InterPro" id="IPR052715">
    <property type="entry name" value="RAYT_transposase"/>
</dbReference>
<feature type="domain" description="Transposase IS200-like" evidence="1">
    <location>
        <begin position="1"/>
        <end position="148"/>
    </location>
</feature>
<dbReference type="GO" id="GO:0006313">
    <property type="term" value="P:DNA transposition"/>
    <property type="evidence" value="ECO:0007669"/>
    <property type="project" value="InterPro"/>
</dbReference>
<comment type="caution">
    <text evidence="2">The sequence shown here is derived from an EMBL/GenBank/DDBJ whole genome shotgun (WGS) entry which is preliminary data.</text>
</comment>
<sequence length="165" mass="19474">MYLITICTHQRECLFGEIVEGEMQLNPLGNAVRSHWLKLQYHHAHLQLDAWVVMPNHIHGILVLPDNLRAGLAKNVSVETRKIMPKPTPTDLYHEIPEIIRGFKAFSARYINKIRRARGIPVWQRNYYEHIIRNEESLQFICRYIYNNAIAWQNDQLHPANPSKW</sequence>
<dbReference type="AlphaFoldDB" id="A0A7C3KH56"/>
<dbReference type="Gene3D" id="3.30.70.1290">
    <property type="entry name" value="Transposase IS200-like"/>
    <property type="match status" value="1"/>
</dbReference>
<dbReference type="SUPFAM" id="SSF143422">
    <property type="entry name" value="Transposase IS200-like"/>
    <property type="match status" value="1"/>
</dbReference>
<reference evidence="2" key="1">
    <citation type="journal article" date="2020" name="mSystems">
        <title>Genome- and Community-Level Interaction Insights into Carbon Utilization and Element Cycling Functions of Hydrothermarchaeota in Hydrothermal Sediment.</title>
        <authorList>
            <person name="Zhou Z."/>
            <person name="Liu Y."/>
            <person name="Xu W."/>
            <person name="Pan J."/>
            <person name="Luo Z.H."/>
            <person name="Li M."/>
        </authorList>
    </citation>
    <scope>NUCLEOTIDE SEQUENCE [LARGE SCALE GENOMIC DNA]</scope>
    <source>
        <strain evidence="2">SpSt-418</strain>
    </source>
</reference>
<dbReference type="SMART" id="SM01321">
    <property type="entry name" value="Y1_Tnp"/>
    <property type="match status" value="1"/>
</dbReference>